<keyword evidence="1" id="KW-0732">Signal</keyword>
<comment type="caution">
    <text evidence="2">The sequence shown here is derived from an EMBL/GenBank/DDBJ whole genome shotgun (WGS) entry which is preliminary data.</text>
</comment>
<feature type="chain" id="PRO_5045162353" evidence="1">
    <location>
        <begin position="25"/>
        <end position="121"/>
    </location>
</feature>
<dbReference type="Pfam" id="PF03283">
    <property type="entry name" value="PAE"/>
    <property type="match status" value="1"/>
</dbReference>
<dbReference type="Proteomes" id="UP001642484">
    <property type="component" value="Unassembled WGS sequence"/>
</dbReference>
<sequence length="121" mass="12308">MAAAEVAMWTALLKLAMAARSTSAAHTSLDSLASAGLTGATDFIVTGESAGGLTAMLHLDFIRARFPTVNVVGMNYCGFFVDLADGQGIPACAMPSALGLGIKVFSGTTATWSPMPTPPAQ</sequence>
<evidence type="ECO:0000313" key="3">
    <source>
        <dbReference type="Proteomes" id="UP001642484"/>
    </source>
</evidence>
<feature type="signal peptide" evidence="1">
    <location>
        <begin position="1"/>
        <end position="24"/>
    </location>
</feature>
<keyword evidence="3" id="KW-1185">Reference proteome</keyword>
<protein>
    <submittedName>
        <fullName evidence="2">Uncharacterized protein</fullName>
    </submittedName>
</protein>
<dbReference type="InterPro" id="IPR004963">
    <property type="entry name" value="PAE/NOTUM"/>
</dbReference>
<evidence type="ECO:0000256" key="1">
    <source>
        <dbReference type="SAM" id="SignalP"/>
    </source>
</evidence>
<evidence type="ECO:0000313" key="2">
    <source>
        <dbReference type="EMBL" id="CAK8986949.1"/>
    </source>
</evidence>
<organism evidence="2 3">
    <name type="scientific">Durusdinium trenchii</name>
    <dbReference type="NCBI Taxonomy" id="1381693"/>
    <lineage>
        <taxon>Eukaryota</taxon>
        <taxon>Sar</taxon>
        <taxon>Alveolata</taxon>
        <taxon>Dinophyceae</taxon>
        <taxon>Suessiales</taxon>
        <taxon>Symbiodiniaceae</taxon>
        <taxon>Durusdinium</taxon>
    </lineage>
</organism>
<reference evidence="2 3" key="1">
    <citation type="submission" date="2024-02" db="EMBL/GenBank/DDBJ databases">
        <authorList>
            <person name="Chen Y."/>
            <person name="Shah S."/>
            <person name="Dougan E. K."/>
            <person name="Thang M."/>
            <person name="Chan C."/>
        </authorList>
    </citation>
    <scope>NUCLEOTIDE SEQUENCE [LARGE SCALE GENOMIC DNA]</scope>
</reference>
<proteinExistence type="predicted"/>
<gene>
    <name evidence="2" type="ORF">CCMP2556_LOCUS686</name>
</gene>
<dbReference type="EMBL" id="CAXAMN010000203">
    <property type="protein sequence ID" value="CAK8986949.1"/>
    <property type="molecule type" value="Genomic_DNA"/>
</dbReference>
<name>A0ABP0HCC6_9DINO</name>
<accession>A0ABP0HCC6</accession>